<gene>
    <name evidence="2" type="ORF">HC138_06595</name>
</gene>
<dbReference type="InterPro" id="IPR007391">
    <property type="entry name" value="Vancomycin_resist_VanW"/>
</dbReference>
<dbReference type="PANTHER" id="PTHR35788:SF1">
    <property type="entry name" value="EXPORTED PROTEIN"/>
    <property type="match status" value="1"/>
</dbReference>
<dbReference type="InterPro" id="IPR022029">
    <property type="entry name" value="YoaR-like_PG-bd"/>
</dbReference>
<dbReference type="Pfam" id="PF04294">
    <property type="entry name" value="VanW"/>
    <property type="match status" value="1"/>
</dbReference>
<dbReference type="EMBL" id="JAAUVV010000010">
    <property type="protein sequence ID" value="NJJ04018.1"/>
    <property type="molecule type" value="Genomic_DNA"/>
</dbReference>
<dbReference type="PANTHER" id="PTHR35788">
    <property type="entry name" value="EXPORTED PROTEIN-RELATED"/>
    <property type="match status" value="1"/>
</dbReference>
<organism evidence="2 3">
    <name type="scientific">Corynebacterium coyleae</name>
    <dbReference type="NCBI Taxonomy" id="53374"/>
    <lineage>
        <taxon>Bacteria</taxon>
        <taxon>Bacillati</taxon>
        <taxon>Actinomycetota</taxon>
        <taxon>Actinomycetes</taxon>
        <taxon>Mycobacteriales</taxon>
        <taxon>Corynebacteriaceae</taxon>
        <taxon>Corynebacterium</taxon>
    </lineage>
</organism>
<dbReference type="Proteomes" id="UP000591626">
    <property type="component" value="Unassembled WGS sequence"/>
</dbReference>
<dbReference type="InterPro" id="IPR052913">
    <property type="entry name" value="Glycopeptide_resist_protein"/>
</dbReference>
<proteinExistence type="predicted"/>
<reference evidence="2 3" key="1">
    <citation type="submission" date="2020-03" db="EMBL/GenBank/DDBJ databases">
        <title>Draft genome sequences of bacterial isolates from the female urobiome.</title>
        <authorList>
            <person name="Miller-Ensminger T."/>
            <person name="Wolfe A.J."/>
            <person name="Putonti C."/>
        </authorList>
    </citation>
    <scope>NUCLEOTIDE SEQUENCE [LARGE SCALE GENOMIC DNA]</scope>
    <source>
        <strain evidence="2 3">UMB8490</strain>
    </source>
</reference>
<accession>A0AAP6XMJ2</accession>
<name>A0AAP6XMJ2_9CORY</name>
<evidence type="ECO:0000259" key="1">
    <source>
        <dbReference type="Pfam" id="PF12229"/>
    </source>
</evidence>
<evidence type="ECO:0000313" key="2">
    <source>
        <dbReference type="EMBL" id="NJJ04018.1"/>
    </source>
</evidence>
<feature type="domain" description="YoaR-like putative peptidoglycan binding" evidence="1">
    <location>
        <begin position="224"/>
        <end position="298"/>
    </location>
</feature>
<dbReference type="AlphaFoldDB" id="A0AAP6XMJ2"/>
<dbReference type="Pfam" id="PF12229">
    <property type="entry name" value="PG_binding_4"/>
    <property type="match status" value="1"/>
</dbReference>
<comment type="caution">
    <text evidence="2">The sequence shown here is derived from an EMBL/GenBank/DDBJ whole genome shotgun (WGS) entry which is preliminary data.</text>
</comment>
<sequence>MLLGILAIALAVYLADLAMHRGNVPRGTTVGGVNIGAMKPDEARAKLEGELGSAADTTVEVRAGDKTATFVPAKSGLDIDYQATVDAAGIETANPISRLRGLFTTHEVDAVPLIDDTALNRTLDRISDELHFDSTDGTIRVEAGKAETTKPINGQKVERDLLREETTTGWLNPDGIDVDPTSVPPAIDDAVMSAAMDGPVRAALDGPLTVTGTDNHKAAIPQERLGEVVSFPNVDGKIAPNVNVEAAQAILAEQLAETEVEMQNARVLTGGGVEPSVDGTAVDWEKTLAGFNDRVLGSKGRSWDADYKPVPADFTTEEANNATFNEVVGSFTTGGYSGASGTNIALVANTVNGAIVNPGETFSLNGYTGPRGTAQGYVESGIILNGRADTAVGGGISQFATTLYNAAYFAGMTDVAHTPHSYYISRYPAGREATVYEGAIDLQFRNDSPYPVRIATNVGGGQLTVSLMGVNTVNVQSINGGRWAQTSPQPVNVSGPNCSPSGGAPGFTTSDTRIIYDLAGNELSRETQTTVYDPQPIVRCG</sequence>
<evidence type="ECO:0000313" key="3">
    <source>
        <dbReference type="Proteomes" id="UP000591626"/>
    </source>
</evidence>
<protein>
    <recommendedName>
        <fullName evidence="1">YoaR-like putative peptidoglycan binding domain-containing protein</fullName>
    </recommendedName>
</protein>